<evidence type="ECO:0000313" key="3">
    <source>
        <dbReference type="Proteomes" id="UP000053732"/>
    </source>
</evidence>
<dbReference type="STRING" id="1429867.A0A0G4PXD6"/>
<dbReference type="Proteomes" id="UP000053732">
    <property type="component" value="Unassembled WGS sequence"/>
</dbReference>
<organism evidence="2 3">
    <name type="scientific">Penicillium camemberti (strain FM 013)</name>
    <dbReference type="NCBI Taxonomy" id="1429867"/>
    <lineage>
        <taxon>Eukaryota</taxon>
        <taxon>Fungi</taxon>
        <taxon>Dikarya</taxon>
        <taxon>Ascomycota</taxon>
        <taxon>Pezizomycotina</taxon>
        <taxon>Eurotiomycetes</taxon>
        <taxon>Eurotiomycetidae</taxon>
        <taxon>Eurotiales</taxon>
        <taxon>Aspergillaceae</taxon>
        <taxon>Penicillium</taxon>
    </lineage>
</organism>
<proteinExistence type="predicted"/>
<accession>A0A0G4PXD6</accession>
<keyword evidence="3" id="KW-1185">Reference proteome</keyword>
<dbReference type="AlphaFoldDB" id="A0A0G4PXD6"/>
<sequence length="165" mass="19136">MAITSYFINIDWSYQEVLLRFKPLKVSSPGSRPSTALHNLLHPKKPKAKPVSDEITQYLNSKNHSRFPTIASLARDILTIPATNAGVERLFNTARDICHYRRGRMKAETIKELILFLCISRFDLKLHEAKELKQFFSLNEIEALREEKDDKLDDVEFEQISDTEE</sequence>
<protein>
    <submittedName>
        <fullName evidence="2">HAT dimerisation</fullName>
    </submittedName>
</protein>
<dbReference type="InterPro" id="IPR012337">
    <property type="entry name" value="RNaseH-like_sf"/>
</dbReference>
<dbReference type="GO" id="GO:0046983">
    <property type="term" value="F:protein dimerization activity"/>
    <property type="evidence" value="ECO:0007669"/>
    <property type="project" value="InterPro"/>
</dbReference>
<dbReference type="EMBL" id="HG793214">
    <property type="protein sequence ID" value="CRL31174.1"/>
    <property type="molecule type" value="Genomic_DNA"/>
</dbReference>
<gene>
    <name evidence="2" type="ORF">PCAMFM013_S083g000001</name>
</gene>
<dbReference type="InterPro" id="IPR008906">
    <property type="entry name" value="HATC_C_dom"/>
</dbReference>
<dbReference type="SUPFAM" id="SSF53098">
    <property type="entry name" value="Ribonuclease H-like"/>
    <property type="match status" value="1"/>
</dbReference>
<reference evidence="2 3" key="1">
    <citation type="journal article" date="2014" name="Nat. Commun.">
        <title>Multiple recent horizontal transfers of a large genomic region in cheese making fungi.</title>
        <authorList>
            <person name="Cheeseman K."/>
            <person name="Ropars J."/>
            <person name="Renault P."/>
            <person name="Dupont J."/>
            <person name="Gouzy J."/>
            <person name="Branca A."/>
            <person name="Abraham A.L."/>
            <person name="Ceppi M."/>
            <person name="Conseiller E."/>
            <person name="Debuchy R."/>
            <person name="Malagnac F."/>
            <person name="Goarin A."/>
            <person name="Silar P."/>
            <person name="Lacoste S."/>
            <person name="Sallet E."/>
            <person name="Bensimon A."/>
            <person name="Giraud T."/>
            <person name="Brygoo Y."/>
        </authorList>
    </citation>
    <scope>NUCLEOTIDE SEQUENCE [LARGE SCALE GENOMIC DNA]</scope>
    <source>
        <strain evidence="3">FM 013</strain>
    </source>
</reference>
<name>A0A0G4PXD6_PENC3</name>
<feature type="domain" description="HAT C-terminal dimerisation" evidence="1">
    <location>
        <begin position="54"/>
        <end position="114"/>
    </location>
</feature>
<evidence type="ECO:0000313" key="2">
    <source>
        <dbReference type="EMBL" id="CRL31174.1"/>
    </source>
</evidence>
<dbReference type="Pfam" id="PF05699">
    <property type="entry name" value="Dimer_Tnp_hAT"/>
    <property type="match status" value="1"/>
</dbReference>
<evidence type="ECO:0000259" key="1">
    <source>
        <dbReference type="Pfam" id="PF05699"/>
    </source>
</evidence>